<feature type="transmembrane region" description="Helical" evidence="2">
    <location>
        <begin position="6"/>
        <end position="25"/>
    </location>
</feature>
<evidence type="ECO:0000313" key="4">
    <source>
        <dbReference type="Proteomes" id="UP000219636"/>
    </source>
</evidence>
<keyword evidence="2" id="KW-0812">Transmembrane</keyword>
<sequence length="225" mass="25970">MNKRKIVTNGMIALAVMLFVAMYYTGKNIEKEQDSQEAVKQESSFTFSKEEALSKGAKKSEEQEHMHTYDSLSDSEVEQNIRHLEEAPENERTYSATDFYSEEEVAQAEQVAQTFASEYYAFNGDDMTAHVKRVESVTSPELYRYLLGRTGRATNSAFKAHLKKLEVKETYDQVKDYIVFEAHITGEVYGNDGSFFEEQKYVYYMKVQRAVNEFKVVDLQQAKVK</sequence>
<dbReference type="AlphaFoldDB" id="A0A285TLE5"/>
<keyword evidence="2" id="KW-1133">Transmembrane helix</keyword>
<protein>
    <submittedName>
        <fullName evidence="3">Uncharacterized protein</fullName>
    </submittedName>
</protein>
<dbReference type="RefSeq" id="WP_097074629.1">
    <property type="nucleotide sequence ID" value="NZ_OBMQ01000013.1"/>
</dbReference>
<gene>
    <name evidence="3" type="ORF">SAMN05880501_1139</name>
</gene>
<name>A0A285TLE5_9BACL</name>
<dbReference type="Proteomes" id="UP000219636">
    <property type="component" value="Unassembled WGS sequence"/>
</dbReference>
<keyword evidence="2" id="KW-0472">Membrane</keyword>
<dbReference type="EMBL" id="OBMQ01000013">
    <property type="protein sequence ID" value="SOC21536.1"/>
    <property type="molecule type" value="Genomic_DNA"/>
</dbReference>
<feature type="compositionally biased region" description="Basic and acidic residues" evidence="1">
    <location>
        <begin position="50"/>
        <end position="68"/>
    </location>
</feature>
<feature type="region of interest" description="Disordered" evidence="1">
    <location>
        <begin position="50"/>
        <end position="77"/>
    </location>
</feature>
<organism evidence="3 4">
    <name type="scientific">Ureibacillus xyleni</name>
    <dbReference type="NCBI Taxonomy" id="614648"/>
    <lineage>
        <taxon>Bacteria</taxon>
        <taxon>Bacillati</taxon>
        <taxon>Bacillota</taxon>
        <taxon>Bacilli</taxon>
        <taxon>Bacillales</taxon>
        <taxon>Caryophanaceae</taxon>
        <taxon>Ureibacillus</taxon>
    </lineage>
</organism>
<evidence type="ECO:0000256" key="2">
    <source>
        <dbReference type="SAM" id="Phobius"/>
    </source>
</evidence>
<evidence type="ECO:0000256" key="1">
    <source>
        <dbReference type="SAM" id="MobiDB-lite"/>
    </source>
</evidence>
<keyword evidence="4" id="KW-1185">Reference proteome</keyword>
<proteinExistence type="predicted"/>
<reference evidence="4" key="1">
    <citation type="submission" date="2017-08" db="EMBL/GenBank/DDBJ databases">
        <authorList>
            <person name="Varghese N."/>
            <person name="Submissions S."/>
        </authorList>
    </citation>
    <scope>NUCLEOTIDE SEQUENCE [LARGE SCALE GENOMIC DNA]</scope>
    <source>
        <strain evidence="4">JC22</strain>
    </source>
</reference>
<accession>A0A285TLE5</accession>
<evidence type="ECO:0000313" key="3">
    <source>
        <dbReference type="EMBL" id="SOC21536.1"/>
    </source>
</evidence>